<dbReference type="GO" id="GO:0061133">
    <property type="term" value="F:endopeptidase activator activity"/>
    <property type="evidence" value="ECO:0007669"/>
    <property type="project" value="TreeGrafter"/>
</dbReference>
<feature type="domain" description="Proteasome activator PA28 C-terminal" evidence="6">
    <location>
        <begin position="105"/>
        <end position="244"/>
    </location>
</feature>
<evidence type="ECO:0000256" key="1">
    <source>
        <dbReference type="ARBA" id="ARBA00005883"/>
    </source>
</evidence>
<dbReference type="InterPro" id="IPR036997">
    <property type="entry name" value="PA28_C_sf"/>
</dbReference>
<dbReference type="Gene3D" id="1.20.120.180">
    <property type="entry name" value="Proteasome activator pa28, C-terminal domain"/>
    <property type="match status" value="1"/>
</dbReference>
<dbReference type="FunFam" id="1.20.120.180:FF:000002">
    <property type="entry name" value="Proteasome activator complex subunit 1"/>
    <property type="match status" value="1"/>
</dbReference>
<dbReference type="GO" id="GO:0061136">
    <property type="term" value="P:regulation of proteasomal protein catabolic process"/>
    <property type="evidence" value="ECO:0007669"/>
    <property type="project" value="TreeGrafter"/>
</dbReference>
<dbReference type="SUPFAM" id="SSF47216">
    <property type="entry name" value="Proteasome activator"/>
    <property type="match status" value="1"/>
</dbReference>
<evidence type="ECO:0000256" key="3">
    <source>
        <dbReference type="ARBA" id="ARBA00037467"/>
    </source>
</evidence>
<comment type="caution">
    <text evidence="7">The sequence shown here is derived from an EMBL/GenBank/DDBJ whole genome shotgun (WGS) entry which is preliminary data.</text>
</comment>
<dbReference type="InterPro" id="IPR036996">
    <property type="entry name" value="PA28_N_sf"/>
</dbReference>
<dbReference type="GO" id="GO:0005654">
    <property type="term" value="C:nucleoplasm"/>
    <property type="evidence" value="ECO:0007669"/>
    <property type="project" value="TreeGrafter"/>
</dbReference>
<accession>A0AAV4JV89</accession>
<evidence type="ECO:0000256" key="4">
    <source>
        <dbReference type="SAM" id="MobiDB-lite"/>
    </source>
</evidence>
<gene>
    <name evidence="7" type="ORF">ElyMa_001712200</name>
</gene>
<dbReference type="PANTHER" id="PTHR10660:SF2">
    <property type="entry name" value="LD45860P"/>
    <property type="match status" value="1"/>
</dbReference>
<sequence length="252" mass="29169">MGINFKRKSTREKKVTEFIEEFKKESEQLVRETFPKKVLEIDALYKEVKSEKSSSCAQTVDIPYPVPLETSSEPSTKKRKTEVDVNNHNSEITGTRVLVFPGGPVPYNKFVQSYCEKAKPLMQGLMEHANMVRMWINFLIPKIEDGNNFGVAIQEDVVSEARQVESEASAYLDQISRYYLQRARIITKIAKYPHIEDYRQSIKEFDQRQVVNLQNAILEMRNHYASLHDIIMKNIDKIKVPQLTEVVQVQLG</sequence>
<dbReference type="GO" id="GO:0005737">
    <property type="term" value="C:cytoplasm"/>
    <property type="evidence" value="ECO:0007669"/>
    <property type="project" value="TreeGrafter"/>
</dbReference>
<dbReference type="Pfam" id="PF02252">
    <property type="entry name" value="PA28_C"/>
    <property type="match status" value="1"/>
</dbReference>
<dbReference type="EMBL" id="BMAT01003466">
    <property type="protein sequence ID" value="GFS26266.1"/>
    <property type="molecule type" value="Genomic_DNA"/>
</dbReference>
<evidence type="ECO:0000259" key="6">
    <source>
        <dbReference type="Pfam" id="PF02252"/>
    </source>
</evidence>
<comment type="function">
    <text evidence="3">Implicated in immunoproteasome assembly and required for efficient antigen processing. The PA28 activator complex enhances the generation of class I binding peptides by altering the cleavage pattern of the proteasome.</text>
</comment>
<dbReference type="InterPro" id="IPR003186">
    <property type="entry name" value="PA28_C"/>
</dbReference>
<protein>
    <submittedName>
        <fullName evidence="7">Proteasome activator complex subunit</fullName>
    </submittedName>
</protein>
<dbReference type="InterPro" id="IPR009077">
    <property type="entry name" value="Proteasome_activ_PA28"/>
</dbReference>
<comment type="similarity">
    <text evidence="1">Belongs to the PA28 family.</text>
</comment>
<feature type="domain" description="Proteasome activator PA28 N-terminal" evidence="5">
    <location>
        <begin position="11"/>
        <end position="67"/>
    </location>
</feature>
<feature type="region of interest" description="Disordered" evidence="4">
    <location>
        <begin position="65"/>
        <end position="84"/>
    </location>
</feature>
<evidence type="ECO:0000313" key="7">
    <source>
        <dbReference type="EMBL" id="GFS26266.1"/>
    </source>
</evidence>
<evidence type="ECO:0000313" key="8">
    <source>
        <dbReference type="Proteomes" id="UP000762676"/>
    </source>
</evidence>
<keyword evidence="8" id="KW-1185">Reference proteome</keyword>
<dbReference type="InterPro" id="IPR036252">
    <property type="entry name" value="Proteasome_activ_sf"/>
</dbReference>
<dbReference type="InterPro" id="IPR003185">
    <property type="entry name" value="Proteasome_activ_PA28_N"/>
</dbReference>
<evidence type="ECO:0000256" key="2">
    <source>
        <dbReference type="ARBA" id="ARBA00022942"/>
    </source>
</evidence>
<name>A0AAV4JV89_9GAST</name>
<dbReference type="Pfam" id="PF02251">
    <property type="entry name" value="PA28_N"/>
    <property type="match status" value="1"/>
</dbReference>
<organism evidence="7 8">
    <name type="scientific">Elysia marginata</name>
    <dbReference type="NCBI Taxonomy" id="1093978"/>
    <lineage>
        <taxon>Eukaryota</taxon>
        <taxon>Metazoa</taxon>
        <taxon>Spiralia</taxon>
        <taxon>Lophotrochozoa</taxon>
        <taxon>Mollusca</taxon>
        <taxon>Gastropoda</taxon>
        <taxon>Heterobranchia</taxon>
        <taxon>Euthyneura</taxon>
        <taxon>Panpulmonata</taxon>
        <taxon>Sacoglossa</taxon>
        <taxon>Placobranchoidea</taxon>
        <taxon>Plakobranchidae</taxon>
        <taxon>Elysia</taxon>
    </lineage>
</organism>
<dbReference type="GO" id="GO:0008537">
    <property type="term" value="C:proteasome activator complex"/>
    <property type="evidence" value="ECO:0007669"/>
    <property type="project" value="InterPro"/>
</dbReference>
<evidence type="ECO:0000259" key="5">
    <source>
        <dbReference type="Pfam" id="PF02251"/>
    </source>
</evidence>
<dbReference type="PANTHER" id="PTHR10660">
    <property type="entry name" value="PROTEASOME REGULATOR PA28"/>
    <property type="match status" value="1"/>
</dbReference>
<dbReference type="Proteomes" id="UP000762676">
    <property type="component" value="Unassembled WGS sequence"/>
</dbReference>
<reference evidence="7 8" key="1">
    <citation type="journal article" date="2021" name="Elife">
        <title>Chloroplast acquisition without the gene transfer in kleptoplastic sea slugs, Plakobranchus ocellatus.</title>
        <authorList>
            <person name="Maeda T."/>
            <person name="Takahashi S."/>
            <person name="Yoshida T."/>
            <person name="Shimamura S."/>
            <person name="Takaki Y."/>
            <person name="Nagai Y."/>
            <person name="Toyoda A."/>
            <person name="Suzuki Y."/>
            <person name="Arimoto A."/>
            <person name="Ishii H."/>
            <person name="Satoh N."/>
            <person name="Nishiyama T."/>
            <person name="Hasebe M."/>
            <person name="Maruyama T."/>
            <person name="Minagawa J."/>
            <person name="Obokata J."/>
            <person name="Shigenobu S."/>
        </authorList>
    </citation>
    <scope>NUCLEOTIDE SEQUENCE [LARGE SCALE GENOMIC DNA]</scope>
</reference>
<dbReference type="GO" id="GO:2000045">
    <property type="term" value="P:regulation of G1/S transition of mitotic cell cycle"/>
    <property type="evidence" value="ECO:0007669"/>
    <property type="project" value="TreeGrafter"/>
</dbReference>
<keyword evidence="2 7" id="KW-0647">Proteasome</keyword>
<proteinExistence type="inferred from homology"/>
<dbReference type="AlphaFoldDB" id="A0AAV4JV89"/>
<dbReference type="Gene3D" id="1.20.5.120">
    <property type="entry name" value="Proteasome activator pa28, N-terminal domain"/>
    <property type="match status" value="1"/>
</dbReference>